<dbReference type="SUPFAM" id="SSF50998">
    <property type="entry name" value="Quinoprotein alcohol dehydrogenase-like"/>
    <property type="match status" value="2"/>
</dbReference>
<protein>
    <recommendedName>
        <fullName evidence="7">Protein kinase domain-containing protein</fullName>
    </recommendedName>
</protein>
<dbReference type="SMART" id="SM00564">
    <property type="entry name" value="PQQ"/>
    <property type="match status" value="4"/>
</dbReference>
<reference evidence="8 9" key="1">
    <citation type="submission" date="2016-11" db="EMBL/GenBank/DDBJ databases">
        <title>Complete genome sequence of Streptomyces niveus SCSIO 3406.</title>
        <authorList>
            <person name="Zhu Q."/>
            <person name="Cheng W."/>
            <person name="Song Y."/>
            <person name="Li Q."/>
            <person name="Ju J."/>
        </authorList>
    </citation>
    <scope>NUCLEOTIDE SEQUENCE [LARGE SCALE GENOMIC DNA]</scope>
    <source>
        <strain evidence="8 9">SCSIO 3406</strain>
    </source>
</reference>
<evidence type="ECO:0000313" key="8">
    <source>
        <dbReference type="EMBL" id="AQU69298.1"/>
    </source>
</evidence>
<feature type="region of interest" description="Disordered" evidence="6">
    <location>
        <begin position="285"/>
        <end position="336"/>
    </location>
</feature>
<evidence type="ECO:0000313" key="9">
    <source>
        <dbReference type="Proteomes" id="UP000189677"/>
    </source>
</evidence>
<dbReference type="Proteomes" id="UP000189677">
    <property type="component" value="Chromosome"/>
</dbReference>
<keyword evidence="1" id="KW-0808">Transferase</keyword>
<dbReference type="CDD" id="cd14014">
    <property type="entry name" value="STKc_PknB_like"/>
    <property type="match status" value="1"/>
</dbReference>
<dbReference type="Gene3D" id="3.30.200.20">
    <property type="entry name" value="Phosphorylase Kinase, domain 1"/>
    <property type="match status" value="1"/>
</dbReference>
<gene>
    <name evidence="8" type="ORF">BBN63_27060</name>
</gene>
<dbReference type="Gene3D" id="2.40.128.630">
    <property type="match status" value="1"/>
</dbReference>
<feature type="binding site" evidence="5">
    <location>
        <position position="44"/>
    </location>
    <ligand>
        <name>ATP</name>
        <dbReference type="ChEBI" id="CHEBI:30616"/>
    </ligand>
</feature>
<dbReference type="EMBL" id="CP018047">
    <property type="protein sequence ID" value="AQU69298.1"/>
    <property type="molecule type" value="Genomic_DNA"/>
</dbReference>
<keyword evidence="2 5" id="KW-0547">Nucleotide-binding</keyword>
<dbReference type="InterPro" id="IPR008271">
    <property type="entry name" value="Ser/Thr_kinase_AS"/>
</dbReference>
<dbReference type="PROSITE" id="PS50011">
    <property type="entry name" value="PROTEIN_KINASE_DOM"/>
    <property type="match status" value="1"/>
</dbReference>
<dbReference type="OrthoDB" id="3910872at2"/>
<evidence type="ECO:0000256" key="4">
    <source>
        <dbReference type="ARBA" id="ARBA00022840"/>
    </source>
</evidence>
<dbReference type="RefSeq" id="WP_078077940.1">
    <property type="nucleotide sequence ID" value="NZ_CP018047.1"/>
</dbReference>
<proteinExistence type="predicted"/>
<dbReference type="PROSITE" id="PS00107">
    <property type="entry name" value="PROTEIN_KINASE_ATP"/>
    <property type="match status" value="1"/>
</dbReference>
<evidence type="ECO:0000256" key="3">
    <source>
        <dbReference type="ARBA" id="ARBA00022777"/>
    </source>
</evidence>
<dbReference type="PANTHER" id="PTHR43289:SF34">
    <property type="entry name" value="SERINE_THREONINE-PROTEIN KINASE YBDM-RELATED"/>
    <property type="match status" value="1"/>
</dbReference>
<accession>A0A1U9QYG3</accession>
<dbReference type="InterPro" id="IPR017441">
    <property type="entry name" value="Protein_kinase_ATP_BS"/>
</dbReference>
<evidence type="ECO:0000256" key="2">
    <source>
        <dbReference type="ARBA" id="ARBA00022741"/>
    </source>
</evidence>
<dbReference type="InterPro" id="IPR011047">
    <property type="entry name" value="Quinoprotein_ADH-like_sf"/>
</dbReference>
<dbReference type="Gene3D" id="2.130.10.10">
    <property type="entry name" value="YVTN repeat-like/Quinoprotein amine dehydrogenase"/>
    <property type="match status" value="1"/>
</dbReference>
<dbReference type="Pfam" id="PF00069">
    <property type="entry name" value="Pkinase"/>
    <property type="match status" value="1"/>
</dbReference>
<keyword evidence="9" id="KW-1185">Reference proteome</keyword>
<dbReference type="SMART" id="SM00220">
    <property type="entry name" value="S_TKc"/>
    <property type="match status" value="1"/>
</dbReference>
<dbReference type="Gene3D" id="1.10.510.10">
    <property type="entry name" value="Transferase(Phosphotransferase) domain 1"/>
    <property type="match status" value="1"/>
</dbReference>
<organism evidence="8 9">
    <name type="scientific">Streptomyces niveus</name>
    <name type="common">Streptomyces spheroides</name>
    <dbReference type="NCBI Taxonomy" id="193462"/>
    <lineage>
        <taxon>Bacteria</taxon>
        <taxon>Bacillati</taxon>
        <taxon>Actinomycetota</taxon>
        <taxon>Actinomycetes</taxon>
        <taxon>Kitasatosporales</taxon>
        <taxon>Streptomycetaceae</taxon>
        <taxon>Streptomyces</taxon>
    </lineage>
</organism>
<dbReference type="PROSITE" id="PS00108">
    <property type="entry name" value="PROTEIN_KINASE_ST"/>
    <property type="match status" value="1"/>
</dbReference>
<dbReference type="GO" id="GO:0005524">
    <property type="term" value="F:ATP binding"/>
    <property type="evidence" value="ECO:0007669"/>
    <property type="project" value="UniProtKB-UniRule"/>
</dbReference>
<feature type="domain" description="Protein kinase" evidence="7">
    <location>
        <begin position="16"/>
        <end position="270"/>
    </location>
</feature>
<evidence type="ECO:0000259" key="7">
    <source>
        <dbReference type="PROSITE" id="PS50011"/>
    </source>
</evidence>
<evidence type="ECO:0000256" key="1">
    <source>
        <dbReference type="ARBA" id="ARBA00022679"/>
    </source>
</evidence>
<feature type="compositionally biased region" description="Basic and acidic residues" evidence="6">
    <location>
        <begin position="285"/>
        <end position="295"/>
    </location>
</feature>
<keyword evidence="4 5" id="KW-0067">ATP-binding</keyword>
<dbReference type="Pfam" id="PF13360">
    <property type="entry name" value="PQQ_2"/>
    <property type="match status" value="2"/>
</dbReference>
<dbReference type="AlphaFoldDB" id="A0A1U9QYG3"/>
<dbReference type="SUPFAM" id="SSF56112">
    <property type="entry name" value="Protein kinase-like (PK-like)"/>
    <property type="match status" value="1"/>
</dbReference>
<dbReference type="InterPro" id="IPR002372">
    <property type="entry name" value="PQQ_rpt_dom"/>
</dbReference>
<keyword evidence="3" id="KW-0418">Kinase</keyword>
<dbReference type="InterPro" id="IPR000719">
    <property type="entry name" value="Prot_kinase_dom"/>
</dbReference>
<feature type="compositionally biased region" description="Basic and acidic residues" evidence="6">
    <location>
        <begin position="327"/>
        <end position="336"/>
    </location>
</feature>
<dbReference type="PANTHER" id="PTHR43289">
    <property type="entry name" value="MITOGEN-ACTIVATED PROTEIN KINASE KINASE KINASE 20-RELATED"/>
    <property type="match status" value="1"/>
</dbReference>
<dbReference type="InterPro" id="IPR018391">
    <property type="entry name" value="PQQ_b-propeller_rpt"/>
</dbReference>
<dbReference type="GO" id="GO:0004674">
    <property type="term" value="F:protein serine/threonine kinase activity"/>
    <property type="evidence" value="ECO:0007669"/>
    <property type="project" value="TreeGrafter"/>
</dbReference>
<dbReference type="InterPro" id="IPR015943">
    <property type="entry name" value="WD40/YVTN_repeat-like_dom_sf"/>
</dbReference>
<dbReference type="InterPro" id="IPR011009">
    <property type="entry name" value="Kinase-like_dom_sf"/>
</dbReference>
<name>A0A1U9QYG3_STRNV</name>
<dbReference type="KEGG" id="snw:BBN63_27060"/>
<evidence type="ECO:0000256" key="6">
    <source>
        <dbReference type="SAM" id="MobiDB-lite"/>
    </source>
</evidence>
<evidence type="ECO:0000256" key="5">
    <source>
        <dbReference type="PROSITE-ProRule" id="PRU10141"/>
    </source>
</evidence>
<sequence length="775" mass="79561">MTDPLLPGDPATLGSVRLLGRLGAGGMGRVYLGRTTGGRLVAVKTVHAHLAAEPQFRERFRREAAAARAVTGAHTAAVLDADPASPVPWLATAYLPGVTLRRAVAAAGPLEVPVVRSLGAALAEALTSIHGAGLVHRDLKPSNVLITAEGPRVIDFGIARALGDHGMTRAGDIIGTPGFIAPEQITDSGPVTAAADVFALGAVLAFAATGRNPFGDGTVAILLYRAVHEEPDLDGVPAEIRALVTGCLDKEPAGRPSVGAVLERTADPRAALWWREEPLRSLIRGDEEDRPRERTAVVPTKEVTAATAPAPRPDKPRVAPAPNPDAGRVERAERAERRRELARRGVLVAGGATLTGLFGVSVVRGWGDPGAGGTVNSSDGAQLDLKNGSAKAGALRWSLTADPGGIDALLLSGGTVLLHGPLTSGVEGYVRACAASDGARRWELTATEGAPVAWCVAEGTLVAPDVGLSLVALGSGKALGKADPFPPAALRWTAVVGGTVITAYQDDTDTKELRAVDLRTGASRWELERPGTQPPTVLGDTMLLAAILGGRVLGVDAASAGTLWSYEGLEDAEDQLLAAGALPDAGNFALLTTLGELHLVGARSGKRVAVAADTFAVTPGATAVGVADGTGLLATAGSLHGFDPDSAKPLWPPLPTLGVETSWPRRTGGVRGPVTAGGLVLHWSKADTLQAVDSRTGEPRWTRRLTGIAKVPPVVTGGTVYAACGEVCTALRLTDGAVRRTWSLPGIIDGLAADASGWYGRIGTSAVRAYNGVDG</sequence>